<dbReference type="EMBL" id="SLWQ01000001">
    <property type="protein sequence ID" value="TCO43125.1"/>
    <property type="molecule type" value="Genomic_DNA"/>
</dbReference>
<protein>
    <submittedName>
        <fullName evidence="5">Type II/IV secretion system protein</fullName>
    </submittedName>
</protein>
<organism evidence="5 6">
    <name type="scientific">Dokdonella fugitiva</name>
    <dbReference type="NCBI Taxonomy" id="328517"/>
    <lineage>
        <taxon>Bacteria</taxon>
        <taxon>Pseudomonadati</taxon>
        <taxon>Pseudomonadota</taxon>
        <taxon>Gammaproteobacteria</taxon>
        <taxon>Lysobacterales</taxon>
        <taxon>Rhodanobacteraceae</taxon>
        <taxon>Dokdonella</taxon>
    </lineage>
</organism>
<dbReference type="Proteomes" id="UP000294862">
    <property type="component" value="Unassembled WGS sequence"/>
</dbReference>
<evidence type="ECO:0000256" key="1">
    <source>
        <dbReference type="ARBA" id="ARBA00006611"/>
    </source>
</evidence>
<accession>A0A4R2IKA2</accession>
<keyword evidence="3" id="KW-0067">ATP-binding</keyword>
<dbReference type="InterPro" id="IPR027417">
    <property type="entry name" value="P-loop_NTPase"/>
</dbReference>
<sequence>MPPTSVQPSLMHMSAPDHGPTIVDILDERQRRAYEQALSRERGLILAVGPTNSGKAALLYHGMRMLRRLRGAHVPMATIEWVARDRLDDAMRVVVSSKDGVTFDSALKRLADDGTKAFLVGEIPDYATAMEAVRLTTQRRRLILSTVHTLDAPHALQRLRSIGVPVDGIGESVVLVFALRAVRKLCPECREPLHLPPHSLEVAGYSDDDIAEGVTLWRPNRDGCVYCTNGFRGRRFVCQMLPMTDGIRGALVDADIHAIRRTAMAEGMRSLRKELLDAARAGDVWIADVDDDVP</sequence>
<keyword evidence="6" id="KW-1185">Reference proteome</keyword>
<evidence type="ECO:0000256" key="2">
    <source>
        <dbReference type="ARBA" id="ARBA00022741"/>
    </source>
</evidence>
<dbReference type="GO" id="GO:0005886">
    <property type="term" value="C:plasma membrane"/>
    <property type="evidence" value="ECO:0007669"/>
    <property type="project" value="TreeGrafter"/>
</dbReference>
<comment type="caution">
    <text evidence="5">The sequence shown here is derived from an EMBL/GenBank/DDBJ whole genome shotgun (WGS) entry which is preliminary data.</text>
</comment>
<name>A0A4R2IKA2_9GAMM</name>
<dbReference type="Pfam" id="PF00437">
    <property type="entry name" value="T2SSE"/>
    <property type="match status" value="1"/>
</dbReference>
<evidence type="ECO:0000259" key="4">
    <source>
        <dbReference type="Pfam" id="PF00437"/>
    </source>
</evidence>
<evidence type="ECO:0000256" key="3">
    <source>
        <dbReference type="ARBA" id="ARBA00022840"/>
    </source>
</evidence>
<dbReference type="PANTHER" id="PTHR30258">
    <property type="entry name" value="TYPE II SECRETION SYSTEM PROTEIN GSPE-RELATED"/>
    <property type="match status" value="1"/>
</dbReference>
<dbReference type="GO" id="GO:0016887">
    <property type="term" value="F:ATP hydrolysis activity"/>
    <property type="evidence" value="ECO:0007669"/>
    <property type="project" value="TreeGrafter"/>
</dbReference>
<evidence type="ECO:0000313" key="6">
    <source>
        <dbReference type="Proteomes" id="UP000294862"/>
    </source>
</evidence>
<gene>
    <name evidence="5" type="ORF">EV148_101544</name>
</gene>
<proteinExistence type="inferred from homology"/>
<reference evidence="5 6" key="1">
    <citation type="journal article" date="2015" name="Stand. Genomic Sci.">
        <title>Genomic Encyclopedia of Bacterial and Archaeal Type Strains, Phase III: the genomes of soil and plant-associated and newly described type strains.</title>
        <authorList>
            <person name="Whitman W.B."/>
            <person name="Woyke T."/>
            <person name="Klenk H.P."/>
            <person name="Zhou Y."/>
            <person name="Lilburn T.G."/>
            <person name="Beck B.J."/>
            <person name="De Vos P."/>
            <person name="Vandamme P."/>
            <person name="Eisen J.A."/>
            <person name="Garrity G."/>
            <person name="Hugenholtz P."/>
            <person name="Kyrpides N.C."/>
        </authorList>
    </citation>
    <scope>NUCLEOTIDE SEQUENCE [LARGE SCALE GENOMIC DNA]</scope>
    <source>
        <strain evidence="5 6">A3</strain>
    </source>
</reference>
<dbReference type="GO" id="GO:0005524">
    <property type="term" value="F:ATP binding"/>
    <property type="evidence" value="ECO:0007669"/>
    <property type="project" value="UniProtKB-KW"/>
</dbReference>
<evidence type="ECO:0000313" key="5">
    <source>
        <dbReference type="EMBL" id="TCO43125.1"/>
    </source>
</evidence>
<comment type="similarity">
    <text evidence="1">Belongs to the GSP E family.</text>
</comment>
<dbReference type="SUPFAM" id="SSF52540">
    <property type="entry name" value="P-loop containing nucleoside triphosphate hydrolases"/>
    <property type="match status" value="1"/>
</dbReference>
<dbReference type="InterPro" id="IPR001482">
    <property type="entry name" value="T2SS/T4SS_dom"/>
</dbReference>
<dbReference type="AlphaFoldDB" id="A0A4R2IKA2"/>
<dbReference type="PANTHER" id="PTHR30258:SF1">
    <property type="entry name" value="PROTEIN TRANSPORT PROTEIN HOFB HOMOLOG"/>
    <property type="match status" value="1"/>
</dbReference>
<feature type="domain" description="Bacterial type II secretion system protein E" evidence="4">
    <location>
        <begin position="27"/>
        <end position="289"/>
    </location>
</feature>
<keyword evidence="2" id="KW-0547">Nucleotide-binding</keyword>
<dbReference type="Gene3D" id="3.40.50.300">
    <property type="entry name" value="P-loop containing nucleotide triphosphate hydrolases"/>
    <property type="match status" value="1"/>
</dbReference>